<comment type="subcellular location">
    <subcellularLocation>
        <location evidence="1 5">Cytoplasm</location>
    </subcellularLocation>
</comment>
<evidence type="ECO:0000256" key="5">
    <source>
        <dbReference type="HAMAP-Rule" id="MF_00040"/>
    </source>
</evidence>
<dbReference type="Gene3D" id="1.10.132.20">
    <property type="entry name" value="Ribosome-recycling factor"/>
    <property type="match status" value="1"/>
</dbReference>
<comment type="function">
    <text evidence="5">Responsible for the release of ribosomes from messenger RNA at the termination of protein biosynthesis. May increase the efficiency of translation by recycling ribosomes from one round of translation to another.</text>
</comment>
<dbReference type="GO" id="GO:0005737">
    <property type="term" value="C:cytoplasm"/>
    <property type="evidence" value="ECO:0007669"/>
    <property type="project" value="UniProtKB-SubCell"/>
</dbReference>
<dbReference type="CDD" id="cd00520">
    <property type="entry name" value="RRF"/>
    <property type="match status" value="1"/>
</dbReference>
<dbReference type="GO" id="GO:0006415">
    <property type="term" value="P:translational termination"/>
    <property type="evidence" value="ECO:0007669"/>
    <property type="project" value="UniProtKB-UniRule"/>
</dbReference>
<evidence type="ECO:0000259" key="6">
    <source>
        <dbReference type="Pfam" id="PF01765"/>
    </source>
</evidence>
<dbReference type="Gene3D" id="3.30.1360.40">
    <property type="match status" value="1"/>
</dbReference>
<dbReference type="PANTHER" id="PTHR20982:SF3">
    <property type="entry name" value="MITOCHONDRIAL RIBOSOME RECYCLING FACTOR PSEUDO 1"/>
    <property type="match status" value="1"/>
</dbReference>
<dbReference type="FunFam" id="1.10.132.20:FF:000001">
    <property type="entry name" value="Ribosome-recycling factor"/>
    <property type="match status" value="1"/>
</dbReference>
<keyword evidence="4 5" id="KW-0648">Protein biosynthesis</keyword>
<evidence type="ECO:0000256" key="1">
    <source>
        <dbReference type="ARBA" id="ARBA00004496"/>
    </source>
</evidence>
<dbReference type="AlphaFoldDB" id="A0A934K861"/>
<dbReference type="InterPro" id="IPR036191">
    <property type="entry name" value="RRF_sf"/>
</dbReference>
<sequence>MAVDGILKDAEAKMGRSLEHLEHELLTIRTGRANPALLDRVQVPYYGTPTPLNQLAQVSSPEARLLVVQVYDRGQLGVTEKAIRESGLGLNPANDGQVIRVPIPPLTEERRREYVKMAKQRAEEARVAVRNIRREELHRVQAQEKAGEIAEDQARRAGERLQKLTDTYVAKIEGIAQRKEAEVMEV</sequence>
<protein>
    <recommendedName>
        <fullName evidence="5">Ribosome-recycling factor</fullName>
        <shortName evidence="5">RRF</shortName>
    </recommendedName>
    <alternativeName>
        <fullName evidence="5">Ribosome-releasing factor</fullName>
    </alternativeName>
</protein>
<dbReference type="RefSeq" id="WP_338179681.1">
    <property type="nucleotide sequence ID" value="NZ_JAEKNQ010000038.1"/>
</dbReference>
<evidence type="ECO:0000256" key="3">
    <source>
        <dbReference type="ARBA" id="ARBA00022490"/>
    </source>
</evidence>
<feature type="domain" description="Ribosome recycling factor" evidence="6">
    <location>
        <begin position="21"/>
        <end position="184"/>
    </location>
</feature>
<dbReference type="GO" id="GO:0043023">
    <property type="term" value="F:ribosomal large subunit binding"/>
    <property type="evidence" value="ECO:0007669"/>
    <property type="project" value="TreeGrafter"/>
</dbReference>
<dbReference type="Pfam" id="PF01765">
    <property type="entry name" value="RRF"/>
    <property type="match status" value="1"/>
</dbReference>
<dbReference type="PANTHER" id="PTHR20982">
    <property type="entry name" value="RIBOSOME RECYCLING FACTOR"/>
    <property type="match status" value="1"/>
</dbReference>
<comment type="similarity">
    <text evidence="2 5">Belongs to the RRF family.</text>
</comment>
<dbReference type="InterPro" id="IPR002661">
    <property type="entry name" value="Ribosome_recyc_fac"/>
</dbReference>
<dbReference type="HAMAP" id="MF_00040">
    <property type="entry name" value="RRF"/>
    <property type="match status" value="1"/>
</dbReference>
<reference evidence="7 8" key="1">
    <citation type="submission" date="2020-10" db="EMBL/GenBank/DDBJ databases">
        <title>Ca. Dormibacterota MAGs.</title>
        <authorList>
            <person name="Montgomery K."/>
        </authorList>
    </citation>
    <scope>NUCLEOTIDE SEQUENCE [LARGE SCALE GENOMIC DNA]</scope>
    <source>
        <strain evidence="7">SC8811_S16_3</strain>
    </source>
</reference>
<dbReference type="FunFam" id="3.30.1360.40:FF:000001">
    <property type="entry name" value="Ribosome-recycling factor"/>
    <property type="match status" value="1"/>
</dbReference>
<dbReference type="InterPro" id="IPR023584">
    <property type="entry name" value="Ribosome_recyc_fac_dom"/>
</dbReference>
<keyword evidence="3 5" id="KW-0963">Cytoplasm</keyword>
<evidence type="ECO:0000313" key="7">
    <source>
        <dbReference type="EMBL" id="MBJ7603521.1"/>
    </source>
</evidence>
<dbReference type="SUPFAM" id="SSF55194">
    <property type="entry name" value="Ribosome recycling factor, RRF"/>
    <property type="match status" value="1"/>
</dbReference>
<organism evidence="7 8">
    <name type="scientific">Candidatus Dormiibacter inghamiae</name>
    <dbReference type="NCBI Taxonomy" id="3127013"/>
    <lineage>
        <taxon>Bacteria</taxon>
        <taxon>Bacillati</taxon>
        <taxon>Candidatus Dormiibacterota</taxon>
        <taxon>Candidatus Dormibacteria</taxon>
        <taxon>Candidatus Dormibacterales</taxon>
        <taxon>Candidatus Dormibacteraceae</taxon>
        <taxon>Candidatus Dormiibacter</taxon>
    </lineage>
</organism>
<evidence type="ECO:0000256" key="4">
    <source>
        <dbReference type="ARBA" id="ARBA00022917"/>
    </source>
</evidence>
<name>A0A934K861_9BACT</name>
<comment type="caution">
    <text evidence="7">The sequence shown here is derived from an EMBL/GenBank/DDBJ whole genome shotgun (WGS) entry which is preliminary data.</text>
</comment>
<dbReference type="EMBL" id="JAEKNQ010000038">
    <property type="protein sequence ID" value="MBJ7603521.1"/>
    <property type="molecule type" value="Genomic_DNA"/>
</dbReference>
<gene>
    <name evidence="5 7" type="primary">frr</name>
    <name evidence="7" type="ORF">JF888_10090</name>
</gene>
<accession>A0A934K861</accession>
<proteinExistence type="inferred from homology"/>
<evidence type="ECO:0000256" key="2">
    <source>
        <dbReference type="ARBA" id="ARBA00005912"/>
    </source>
</evidence>
<evidence type="ECO:0000313" key="8">
    <source>
        <dbReference type="Proteomes" id="UP000620075"/>
    </source>
</evidence>
<dbReference type="NCBIfam" id="TIGR00496">
    <property type="entry name" value="frr"/>
    <property type="match status" value="1"/>
</dbReference>
<dbReference type="Proteomes" id="UP000620075">
    <property type="component" value="Unassembled WGS sequence"/>
</dbReference>